<comment type="subcellular location">
    <subcellularLocation>
        <location evidence="1">Membrane</location>
        <topology evidence="1">Multi-pass membrane protein</topology>
    </subcellularLocation>
</comment>
<reference evidence="8" key="1">
    <citation type="journal article" date="2014" name="Proc. Natl. Acad. Sci. U.S.A.">
        <title>Extensive sampling of basidiomycete genomes demonstrates inadequacy of the white-rot/brown-rot paradigm for wood decay fungi.</title>
        <authorList>
            <person name="Riley R."/>
            <person name="Salamov A.A."/>
            <person name="Brown D.W."/>
            <person name="Nagy L.G."/>
            <person name="Floudas D."/>
            <person name="Held B.W."/>
            <person name="Levasseur A."/>
            <person name="Lombard V."/>
            <person name="Morin E."/>
            <person name="Otillar R."/>
            <person name="Lindquist E.A."/>
            <person name="Sun H."/>
            <person name="LaButti K.M."/>
            <person name="Schmutz J."/>
            <person name="Jabbour D."/>
            <person name="Luo H."/>
            <person name="Baker S.E."/>
            <person name="Pisabarro A.G."/>
            <person name="Walton J.D."/>
            <person name="Blanchette R.A."/>
            <person name="Henrissat B."/>
            <person name="Martin F."/>
            <person name="Cullen D."/>
            <person name="Hibbett D.S."/>
            <person name="Grigoriev I.V."/>
        </authorList>
    </citation>
    <scope>NUCLEOTIDE SEQUENCE [LARGE SCALE GENOMIC DNA]</scope>
    <source>
        <strain evidence="8">MUCL 33604</strain>
    </source>
</reference>
<dbReference type="GO" id="GO:0030001">
    <property type="term" value="P:metal ion transport"/>
    <property type="evidence" value="ECO:0007669"/>
    <property type="project" value="InterPro"/>
</dbReference>
<dbReference type="GO" id="GO:0048471">
    <property type="term" value="C:perinuclear region of cytoplasm"/>
    <property type="evidence" value="ECO:0007669"/>
    <property type="project" value="TreeGrafter"/>
</dbReference>
<dbReference type="OrthoDB" id="10003116at2759"/>
<evidence type="ECO:0000256" key="3">
    <source>
        <dbReference type="ARBA" id="ARBA00022989"/>
    </source>
</evidence>
<evidence type="ECO:0000256" key="2">
    <source>
        <dbReference type="ARBA" id="ARBA00022692"/>
    </source>
</evidence>
<keyword evidence="8" id="KW-1185">Reference proteome</keyword>
<dbReference type="HOGENOM" id="CLU_016313_1_0_1"/>
<dbReference type="GO" id="GO:0031398">
    <property type="term" value="P:positive regulation of protein ubiquitination"/>
    <property type="evidence" value="ECO:0007669"/>
    <property type="project" value="TreeGrafter"/>
</dbReference>
<accession>A0A067PX21</accession>
<feature type="compositionally biased region" description="Pro residues" evidence="5">
    <location>
        <begin position="75"/>
        <end position="85"/>
    </location>
</feature>
<dbReference type="Proteomes" id="UP000027265">
    <property type="component" value="Unassembled WGS sequence"/>
</dbReference>
<name>A0A067PX21_9AGAM</name>
<dbReference type="GO" id="GO:0005794">
    <property type="term" value="C:Golgi apparatus"/>
    <property type="evidence" value="ECO:0007669"/>
    <property type="project" value="TreeGrafter"/>
</dbReference>
<dbReference type="CDD" id="cd22212">
    <property type="entry name" value="NDFIP-like"/>
    <property type="match status" value="1"/>
</dbReference>
<evidence type="ECO:0000313" key="8">
    <source>
        <dbReference type="Proteomes" id="UP000027265"/>
    </source>
</evidence>
<dbReference type="PANTHER" id="PTHR13396">
    <property type="entry name" value="NEDD4 FAMILY INTERACTING PROTEIN 1/2"/>
    <property type="match status" value="1"/>
</dbReference>
<dbReference type="PANTHER" id="PTHR13396:SF5">
    <property type="entry name" value="NEDD4 FAMILY INTERACTING PROTEIN"/>
    <property type="match status" value="1"/>
</dbReference>
<feature type="transmembrane region" description="Helical" evidence="6">
    <location>
        <begin position="231"/>
        <end position="255"/>
    </location>
</feature>
<sequence>MPAGYAPIPNPRSAPDVEHEMDDAFESDDEGFESTPLTHTNGTVVDDIHHGVSVGAGTPAVPGFYDFERERDYDYPPPGSPPPPSALALPNEYGNSNGVLPSPPTPTRANTTSHAPRASIFRRAVGALLPTHYSRLPTSDPSHPATRALGGGTDNDGVFSNVMAKPTRPLQIHDEAGNIYLVPEEAQKDAPPTYASAQADAVPPYWETTVHAPGPLDPSEIIVDDLPTGSIFVFAANLFTSFFFQFVGFLMTYLLHTTHAAKYGSRAGLGLTLIQYGFYSRIAQPNTGLGGDGSDSVLLGHDSQGWPLEKPSETVDGSGTIPTPTGNVTGSPLDYGAPFAGGFTSREWIAFLLMTMGWFLLLSSLVGFWRVKRWESSIKASRNSVPLTPEDVERDLAVRRNLELVFGITSTGEENRRRSSDHRAALAAEERLARDLRAAGLL</sequence>
<evidence type="ECO:0008006" key="9">
    <source>
        <dbReference type="Google" id="ProtNLM"/>
    </source>
</evidence>
<dbReference type="InterPro" id="IPR019325">
    <property type="entry name" value="NEDD4/Bsd2"/>
</dbReference>
<dbReference type="FunCoup" id="A0A067PX21">
    <property type="interactions" value="116"/>
</dbReference>
<evidence type="ECO:0000256" key="1">
    <source>
        <dbReference type="ARBA" id="ARBA00004141"/>
    </source>
</evidence>
<dbReference type="GO" id="GO:0007034">
    <property type="term" value="P:vacuolar transport"/>
    <property type="evidence" value="ECO:0007669"/>
    <property type="project" value="InterPro"/>
</dbReference>
<dbReference type="STRING" id="933084.A0A067PX21"/>
<evidence type="ECO:0000256" key="4">
    <source>
        <dbReference type="ARBA" id="ARBA00023136"/>
    </source>
</evidence>
<dbReference type="GO" id="GO:0006511">
    <property type="term" value="P:ubiquitin-dependent protein catabolic process"/>
    <property type="evidence" value="ECO:0007669"/>
    <property type="project" value="TreeGrafter"/>
</dbReference>
<evidence type="ECO:0000256" key="6">
    <source>
        <dbReference type="SAM" id="Phobius"/>
    </source>
</evidence>
<keyword evidence="4 6" id="KW-0472">Membrane</keyword>
<evidence type="ECO:0000256" key="5">
    <source>
        <dbReference type="SAM" id="MobiDB-lite"/>
    </source>
</evidence>
<feature type="region of interest" description="Disordered" evidence="5">
    <location>
        <begin position="69"/>
        <end position="114"/>
    </location>
</feature>
<keyword evidence="2 6" id="KW-0812">Transmembrane</keyword>
<feature type="compositionally biased region" description="Acidic residues" evidence="5">
    <location>
        <begin position="19"/>
        <end position="32"/>
    </location>
</feature>
<dbReference type="AlphaFoldDB" id="A0A067PX21"/>
<feature type="region of interest" description="Disordered" evidence="5">
    <location>
        <begin position="1"/>
        <end position="43"/>
    </location>
</feature>
<evidence type="ECO:0000313" key="7">
    <source>
        <dbReference type="EMBL" id="KDQ59368.1"/>
    </source>
</evidence>
<proteinExistence type="predicted"/>
<dbReference type="InParanoid" id="A0A067PX21"/>
<organism evidence="7 8">
    <name type="scientific">Jaapia argillacea MUCL 33604</name>
    <dbReference type="NCBI Taxonomy" id="933084"/>
    <lineage>
        <taxon>Eukaryota</taxon>
        <taxon>Fungi</taxon>
        <taxon>Dikarya</taxon>
        <taxon>Basidiomycota</taxon>
        <taxon>Agaricomycotina</taxon>
        <taxon>Agaricomycetes</taxon>
        <taxon>Agaricomycetidae</taxon>
        <taxon>Jaapiales</taxon>
        <taxon>Jaapiaceae</taxon>
        <taxon>Jaapia</taxon>
    </lineage>
</organism>
<dbReference type="GO" id="GO:0016020">
    <property type="term" value="C:membrane"/>
    <property type="evidence" value="ECO:0007669"/>
    <property type="project" value="UniProtKB-SubCell"/>
</dbReference>
<gene>
    <name evidence="7" type="ORF">JAAARDRAFT_192883</name>
</gene>
<dbReference type="Pfam" id="PF10176">
    <property type="entry name" value="NEDD4_Bsd2"/>
    <property type="match status" value="1"/>
</dbReference>
<protein>
    <recommendedName>
        <fullName evidence="9">Metal homeostatis protein bsd2</fullName>
    </recommendedName>
</protein>
<keyword evidence="3 6" id="KW-1133">Transmembrane helix</keyword>
<dbReference type="GO" id="GO:0005783">
    <property type="term" value="C:endoplasmic reticulum"/>
    <property type="evidence" value="ECO:0007669"/>
    <property type="project" value="TreeGrafter"/>
</dbReference>
<feature type="transmembrane region" description="Helical" evidence="6">
    <location>
        <begin position="348"/>
        <end position="369"/>
    </location>
</feature>
<dbReference type="EMBL" id="KL197716">
    <property type="protein sequence ID" value="KDQ59368.1"/>
    <property type="molecule type" value="Genomic_DNA"/>
</dbReference>